<evidence type="ECO:0000313" key="3">
    <source>
        <dbReference type="Proteomes" id="UP000615446"/>
    </source>
</evidence>
<dbReference type="EMBL" id="BLAL01000002">
    <property type="protein sequence ID" value="GES72484.1"/>
    <property type="molecule type" value="Genomic_DNA"/>
</dbReference>
<dbReference type="AlphaFoldDB" id="A0A8H3QCU8"/>
<reference evidence="2" key="1">
    <citation type="submission" date="2019-10" db="EMBL/GenBank/DDBJ databases">
        <title>Conservation and host-specific expression of non-tandemly repeated heterogenous ribosome RNA gene in arbuscular mycorrhizal fungi.</title>
        <authorList>
            <person name="Maeda T."/>
            <person name="Kobayashi Y."/>
            <person name="Nakagawa T."/>
            <person name="Ezawa T."/>
            <person name="Yamaguchi K."/>
            <person name="Bino T."/>
            <person name="Nishimoto Y."/>
            <person name="Shigenobu S."/>
            <person name="Kawaguchi M."/>
        </authorList>
    </citation>
    <scope>NUCLEOTIDE SEQUENCE</scope>
    <source>
        <strain evidence="2">HR1</strain>
    </source>
</reference>
<keyword evidence="1" id="KW-0812">Transmembrane</keyword>
<sequence length="93" mass="10966">MLNKDWRNTRNTAEILLIYSILSKGKRKRTIKSTKLCYLFYPKYHFLGLLIFLIGFVSFTTAYLVFLDDTFLHLDIFRNGPINVKIKNLEKGC</sequence>
<organism evidence="2 3">
    <name type="scientific">Rhizophagus clarus</name>
    <dbReference type="NCBI Taxonomy" id="94130"/>
    <lineage>
        <taxon>Eukaryota</taxon>
        <taxon>Fungi</taxon>
        <taxon>Fungi incertae sedis</taxon>
        <taxon>Mucoromycota</taxon>
        <taxon>Glomeromycotina</taxon>
        <taxon>Glomeromycetes</taxon>
        <taxon>Glomerales</taxon>
        <taxon>Glomeraceae</taxon>
        <taxon>Rhizophagus</taxon>
    </lineage>
</organism>
<proteinExistence type="predicted"/>
<keyword evidence="1" id="KW-1133">Transmembrane helix</keyword>
<comment type="caution">
    <text evidence="2">The sequence shown here is derived from an EMBL/GenBank/DDBJ whole genome shotgun (WGS) entry which is preliminary data.</text>
</comment>
<name>A0A8H3QCU8_9GLOM</name>
<evidence type="ECO:0000313" key="2">
    <source>
        <dbReference type="EMBL" id="GES72484.1"/>
    </source>
</evidence>
<keyword evidence="1" id="KW-0472">Membrane</keyword>
<dbReference type="Proteomes" id="UP000615446">
    <property type="component" value="Unassembled WGS sequence"/>
</dbReference>
<protein>
    <submittedName>
        <fullName evidence="2">Uncharacterized protein</fullName>
    </submittedName>
</protein>
<feature type="transmembrane region" description="Helical" evidence="1">
    <location>
        <begin position="44"/>
        <end position="66"/>
    </location>
</feature>
<evidence type="ECO:0000256" key="1">
    <source>
        <dbReference type="SAM" id="Phobius"/>
    </source>
</evidence>
<gene>
    <name evidence="2" type="ORF">RCL2_000004700</name>
</gene>
<accession>A0A8H3QCU8</accession>